<proteinExistence type="predicted"/>
<dbReference type="InterPro" id="IPR011257">
    <property type="entry name" value="DNA_glycosylase"/>
</dbReference>
<evidence type="ECO:0008006" key="2">
    <source>
        <dbReference type="Google" id="ProtNLM"/>
    </source>
</evidence>
<dbReference type="EMBL" id="DRYK01000035">
    <property type="protein sequence ID" value="HHP67688.1"/>
    <property type="molecule type" value="Genomic_DNA"/>
</dbReference>
<accession>A0A7J3XY70</accession>
<name>A0A7J3XY70_9CREN</name>
<dbReference type="GO" id="GO:0003824">
    <property type="term" value="F:catalytic activity"/>
    <property type="evidence" value="ECO:0007669"/>
    <property type="project" value="InterPro"/>
</dbReference>
<dbReference type="GO" id="GO:0006281">
    <property type="term" value="P:DNA repair"/>
    <property type="evidence" value="ECO:0007669"/>
    <property type="project" value="InterPro"/>
</dbReference>
<evidence type="ECO:0000313" key="1">
    <source>
        <dbReference type="EMBL" id="HHP67688.1"/>
    </source>
</evidence>
<reference evidence="1" key="1">
    <citation type="journal article" date="2020" name="mSystems">
        <title>Genome- and Community-Level Interaction Insights into Carbon Utilization and Element Cycling Functions of Hydrothermarchaeota in Hydrothermal Sediment.</title>
        <authorList>
            <person name="Zhou Z."/>
            <person name="Liu Y."/>
            <person name="Xu W."/>
            <person name="Pan J."/>
            <person name="Luo Z.H."/>
            <person name="Li M."/>
        </authorList>
    </citation>
    <scope>NUCLEOTIDE SEQUENCE [LARGE SCALE GENOMIC DNA]</scope>
    <source>
        <strain evidence="1">SpSt-110</strain>
    </source>
</reference>
<organism evidence="1">
    <name type="scientific">Thermogladius calderae</name>
    <dbReference type="NCBI Taxonomy" id="1200300"/>
    <lineage>
        <taxon>Archaea</taxon>
        <taxon>Thermoproteota</taxon>
        <taxon>Thermoprotei</taxon>
        <taxon>Desulfurococcales</taxon>
        <taxon>Desulfurococcaceae</taxon>
        <taxon>Thermogladius</taxon>
    </lineage>
</organism>
<comment type="caution">
    <text evidence="1">The sequence shown here is derived from an EMBL/GenBank/DDBJ whole genome shotgun (WGS) entry which is preliminary data.</text>
</comment>
<dbReference type="SUPFAM" id="SSF48150">
    <property type="entry name" value="DNA-glycosylase"/>
    <property type="match status" value="1"/>
</dbReference>
<dbReference type="AlphaFoldDB" id="A0A7J3XY70"/>
<gene>
    <name evidence="1" type="ORF">ENM60_02690</name>
</gene>
<protein>
    <recommendedName>
        <fullName evidence="2">HhH-GPD domain-containing protein</fullName>
    </recommendedName>
</protein>
<sequence length="296" mass="33792">MRVKGINYGLSLYSSYTLPLFDLEEVSGGFIFRKRQGAYRGLVCRFDKRSFETECKIPRYWSKEVAYKTLGLDKHFLYRKLASELDGKGLVDTITLMYSPSDKTVVAYTIYLSQNTSYHTNTVKWVRQFLETGVIEARSYQVSWFMENMNLIRESTSLEDPLEEAARLLTLRGVGVKSSQAYLLYAHGLTEYAPLDRHYKTLVSEYLDLPPPDKNFCLRAFFNCEKCPLSGKCMHSRLRSRLGYFNGVLQSIVYIAGSLKKAGGRGIVEVLVGGFEDLSDLLLDKASLYLSRRLST</sequence>